<feature type="transmembrane region" description="Helical" evidence="1">
    <location>
        <begin position="51"/>
        <end position="69"/>
    </location>
</feature>
<evidence type="ECO:0000313" key="2">
    <source>
        <dbReference type="EMBL" id="OHA02062.1"/>
    </source>
</evidence>
<dbReference type="Proteomes" id="UP000177811">
    <property type="component" value="Unassembled WGS sequence"/>
</dbReference>
<organism evidence="2 3">
    <name type="scientific">Candidatus Sungbacteria bacterium RIFCSPHIGHO2_02_FULL_51_29</name>
    <dbReference type="NCBI Taxonomy" id="1802273"/>
    <lineage>
        <taxon>Bacteria</taxon>
        <taxon>Candidatus Sungiibacteriota</taxon>
    </lineage>
</organism>
<proteinExistence type="predicted"/>
<sequence length="172" mass="19140">MVYSEGDARAPITFYHMKTLLFWIPWSVLSFIILGTFYAKYKTAYVRALKIGAFGVNVLVLFLFFFPWIPESGATGLGLLRGGNYWAWIIFGLLCSASVLYCVPRTSLLKTGALMQCLGAVLMIVAMTQLVPGTVTLSFRFIAPIVASLLLLINSVIALVLWHQLQLKDKIL</sequence>
<dbReference type="EMBL" id="MHQL01000047">
    <property type="protein sequence ID" value="OHA02062.1"/>
    <property type="molecule type" value="Genomic_DNA"/>
</dbReference>
<feature type="transmembrane region" description="Helical" evidence="1">
    <location>
        <begin position="115"/>
        <end position="135"/>
    </location>
</feature>
<comment type="caution">
    <text evidence="2">The sequence shown here is derived from an EMBL/GenBank/DDBJ whole genome shotgun (WGS) entry which is preliminary data.</text>
</comment>
<feature type="transmembrane region" description="Helical" evidence="1">
    <location>
        <begin position="85"/>
        <end position="103"/>
    </location>
</feature>
<gene>
    <name evidence="2" type="ORF">A3C16_04320</name>
</gene>
<name>A0A1G2KTY1_9BACT</name>
<accession>A0A1G2KTY1</accession>
<reference evidence="2 3" key="1">
    <citation type="journal article" date="2016" name="Nat. Commun.">
        <title>Thousands of microbial genomes shed light on interconnected biogeochemical processes in an aquifer system.</title>
        <authorList>
            <person name="Anantharaman K."/>
            <person name="Brown C.T."/>
            <person name="Hug L.A."/>
            <person name="Sharon I."/>
            <person name="Castelle C.J."/>
            <person name="Probst A.J."/>
            <person name="Thomas B.C."/>
            <person name="Singh A."/>
            <person name="Wilkins M.J."/>
            <person name="Karaoz U."/>
            <person name="Brodie E.L."/>
            <person name="Williams K.H."/>
            <person name="Hubbard S.S."/>
            <person name="Banfield J.F."/>
        </authorList>
    </citation>
    <scope>NUCLEOTIDE SEQUENCE [LARGE SCALE GENOMIC DNA]</scope>
</reference>
<feature type="transmembrane region" description="Helical" evidence="1">
    <location>
        <begin position="20"/>
        <end position="39"/>
    </location>
</feature>
<keyword evidence="1" id="KW-0472">Membrane</keyword>
<dbReference type="AlphaFoldDB" id="A0A1G2KTY1"/>
<keyword evidence="1" id="KW-0812">Transmembrane</keyword>
<protein>
    <submittedName>
        <fullName evidence="2">Uncharacterized protein</fullName>
    </submittedName>
</protein>
<evidence type="ECO:0000313" key="3">
    <source>
        <dbReference type="Proteomes" id="UP000177811"/>
    </source>
</evidence>
<keyword evidence="1" id="KW-1133">Transmembrane helix</keyword>
<evidence type="ECO:0000256" key="1">
    <source>
        <dbReference type="SAM" id="Phobius"/>
    </source>
</evidence>
<feature type="transmembrane region" description="Helical" evidence="1">
    <location>
        <begin position="141"/>
        <end position="162"/>
    </location>
</feature>